<dbReference type="SUPFAM" id="SSF53850">
    <property type="entry name" value="Periplasmic binding protein-like II"/>
    <property type="match status" value="1"/>
</dbReference>
<dbReference type="Pfam" id="PF09084">
    <property type="entry name" value="NMT1"/>
    <property type="match status" value="1"/>
</dbReference>
<dbReference type="EMBL" id="OMKW01000001">
    <property type="protein sequence ID" value="SPF27997.1"/>
    <property type="molecule type" value="Genomic_DNA"/>
</dbReference>
<protein>
    <submittedName>
        <fullName evidence="3">Thiamine biosynthesis protein</fullName>
    </submittedName>
</protein>
<dbReference type="RefSeq" id="WP_108781467.1">
    <property type="nucleotide sequence ID" value="NZ_OMKW01000001.1"/>
</dbReference>
<dbReference type="PANTHER" id="PTHR31528:SF3">
    <property type="entry name" value="THIAMINE BIOSYNTHESIS PROTEIN HI_0357-RELATED"/>
    <property type="match status" value="1"/>
</dbReference>
<dbReference type="CDD" id="cd13651">
    <property type="entry name" value="PBP2_ThiY"/>
    <property type="match status" value="1"/>
</dbReference>
<reference evidence="3 4" key="1">
    <citation type="submission" date="2018-03" db="EMBL/GenBank/DDBJ databases">
        <authorList>
            <person name="Keele B.F."/>
        </authorList>
    </citation>
    <scope>NUCLEOTIDE SEQUENCE [LARGE SCALE GENOMIC DNA]</scope>
    <source>
        <strain evidence="3 4">CeCT 8812</strain>
    </source>
</reference>
<feature type="chain" id="PRO_5015307376" evidence="1">
    <location>
        <begin position="20"/>
        <end position="312"/>
    </location>
</feature>
<sequence>MKFPMIVAALLLSASPSLAQDKLTLLLDWFINPDHGPIIVAEELGYFADQDLEVEIVAPADPSAPPRLVAAGQGDIAVSYQPSQHLHVAEGLPLVRVGTLVATPLNCLLVLKDGPIQQISDLRGGTIGFSVAGVEEAVLTAMLGRHGVSLDEVEMVNVNFSLSPSLMSGQVDAVIGAYRNFELNQMEIEGVEGRCFYVEEEGVPTYDELIYVTNPERMDIDQTRRFLRATELATQYIVNNPDASWDIFRNYAPELDDELNAKAWVDTLPRFALRPEALDEGRYERFESFLAESGLIEGTRPVSALAIDLGAQ</sequence>
<dbReference type="PANTHER" id="PTHR31528">
    <property type="entry name" value="4-AMINO-5-HYDROXYMETHYL-2-METHYLPYRIMIDINE PHOSPHATE SYNTHASE THI11-RELATED"/>
    <property type="match status" value="1"/>
</dbReference>
<dbReference type="Proteomes" id="UP000244932">
    <property type="component" value="Unassembled WGS sequence"/>
</dbReference>
<organism evidence="3 4">
    <name type="scientific">Pontivivens insulae</name>
    <dbReference type="NCBI Taxonomy" id="1639689"/>
    <lineage>
        <taxon>Bacteria</taxon>
        <taxon>Pseudomonadati</taxon>
        <taxon>Pseudomonadota</taxon>
        <taxon>Alphaproteobacteria</taxon>
        <taxon>Rhodobacterales</taxon>
        <taxon>Paracoccaceae</taxon>
        <taxon>Pontivivens</taxon>
    </lineage>
</organism>
<evidence type="ECO:0000313" key="3">
    <source>
        <dbReference type="EMBL" id="SPF27997.1"/>
    </source>
</evidence>
<feature type="signal peptide" evidence="1">
    <location>
        <begin position="1"/>
        <end position="19"/>
    </location>
</feature>
<dbReference type="InterPro" id="IPR015168">
    <property type="entry name" value="SsuA/THI5"/>
</dbReference>
<gene>
    <name evidence="3" type="ORF">POI8812_00292</name>
</gene>
<dbReference type="InterPro" id="IPR027939">
    <property type="entry name" value="NMT1/THI5"/>
</dbReference>
<keyword evidence="4" id="KW-1185">Reference proteome</keyword>
<accession>A0A2R8A6Z0</accession>
<proteinExistence type="predicted"/>
<dbReference type="AlphaFoldDB" id="A0A2R8A6Z0"/>
<name>A0A2R8A6Z0_9RHOB</name>
<dbReference type="OrthoDB" id="5348911at2"/>
<dbReference type="Gene3D" id="3.40.190.10">
    <property type="entry name" value="Periplasmic binding protein-like II"/>
    <property type="match status" value="2"/>
</dbReference>
<evidence type="ECO:0000313" key="4">
    <source>
        <dbReference type="Proteomes" id="UP000244932"/>
    </source>
</evidence>
<feature type="domain" description="SsuA/THI5-like" evidence="2">
    <location>
        <begin position="32"/>
        <end position="243"/>
    </location>
</feature>
<dbReference type="GO" id="GO:0009228">
    <property type="term" value="P:thiamine biosynthetic process"/>
    <property type="evidence" value="ECO:0007669"/>
    <property type="project" value="InterPro"/>
</dbReference>
<keyword evidence="1" id="KW-0732">Signal</keyword>
<evidence type="ECO:0000256" key="1">
    <source>
        <dbReference type="SAM" id="SignalP"/>
    </source>
</evidence>
<evidence type="ECO:0000259" key="2">
    <source>
        <dbReference type="Pfam" id="PF09084"/>
    </source>
</evidence>